<dbReference type="InterPro" id="IPR023346">
    <property type="entry name" value="Lysozyme-like_dom_sf"/>
</dbReference>
<dbReference type="EMBL" id="CP115922">
    <property type="protein sequence ID" value="XCD19198.1"/>
    <property type="molecule type" value="Genomic_DNA"/>
</dbReference>
<geneLocation type="plasmid" evidence="1">
    <name>p1</name>
</geneLocation>
<keyword evidence="1" id="KW-0614">Plasmid</keyword>
<sequence>MFFDVPIHDDLPQTTLTHEERCLTVTEIADKKKVPRDFLNLLVIAEGGKKGQVVANTDGSSDLGPAQVNTIHHEYIERHYPEKSWSDVASNVELNFSISADIFRQCLHHPSVQQNVWEAVGCYNSKTVNIKTRYLYRVMRVWDRIQRSNDLSCRNYWS</sequence>
<dbReference type="RefSeq" id="WP_353500319.1">
    <property type="nucleotide sequence ID" value="NZ_CP115922.1"/>
</dbReference>
<reference evidence="1" key="1">
    <citation type="submission" date="2023-01" db="EMBL/GenBank/DDBJ databases">
        <title>Vibrio sp. CB1-14 genome sequencing.</title>
        <authorList>
            <person name="Otstavnykh N."/>
            <person name="Isaeva M."/>
            <person name="Meleshko D."/>
        </authorList>
    </citation>
    <scope>NUCLEOTIDE SEQUENCE</scope>
    <source>
        <strain evidence="1">CB1-14</strain>
        <plasmid evidence="1">p1</plasmid>
    </source>
</reference>
<name>A0AAU8BUH1_9VIBR</name>
<protein>
    <recommendedName>
        <fullName evidence="2">Transglycosylase SLT domain-containing protein</fullName>
    </recommendedName>
</protein>
<proteinExistence type="predicted"/>
<accession>A0AAU8BUH1</accession>
<dbReference type="AlphaFoldDB" id="A0AAU8BUH1"/>
<evidence type="ECO:0008006" key="2">
    <source>
        <dbReference type="Google" id="ProtNLM"/>
    </source>
</evidence>
<dbReference type="CDD" id="cd13400">
    <property type="entry name" value="LT_IagB-like"/>
    <property type="match status" value="1"/>
</dbReference>
<dbReference type="SUPFAM" id="SSF53955">
    <property type="entry name" value="Lysozyme-like"/>
    <property type="match status" value="1"/>
</dbReference>
<dbReference type="KEGG" id="vck:PG915_25005"/>
<evidence type="ECO:0000313" key="1">
    <source>
        <dbReference type="EMBL" id="XCD19198.1"/>
    </source>
</evidence>
<gene>
    <name evidence="1" type="ORF">PG915_25005</name>
</gene>
<organism evidence="1">
    <name type="scientific">Vibrio chaetopteri</name>
    <dbReference type="NCBI Taxonomy" id="3016528"/>
    <lineage>
        <taxon>Bacteria</taxon>
        <taxon>Pseudomonadati</taxon>
        <taxon>Pseudomonadota</taxon>
        <taxon>Gammaproteobacteria</taxon>
        <taxon>Vibrionales</taxon>
        <taxon>Vibrionaceae</taxon>
        <taxon>Vibrio</taxon>
    </lineage>
</organism>